<gene>
    <name evidence="3" type="ORF">ACFFHF_11730</name>
</gene>
<protein>
    <submittedName>
        <fullName evidence="3">Helix-turn-helix domain-containing protein</fullName>
    </submittedName>
</protein>
<dbReference type="CDD" id="cd00093">
    <property type="entry name" value="HTH_XRE"/>
    <property type="match status" value="1"/>
</dbReference>
<accession>A0ABV6KSR0</accession>
<dbReference type="SUPFAM" id="SSF47413">
    <property type="entry name" value="lambda repressor-like DNA-binding domains"/>
    <property type="match status" value="1"/>
</dbReference>
<dbReference type="Pfam" id="PF01381">
    <property type="entry name" value="HTH_3"/>
    <property type="match status" value="1"/>
</dbReference>
<feature type="domain" description="HTH cro/C1-type" evidence="2">
    <location>
        <begin position="12"/>
        <end position="66"/>
    </location>
</feature>
<keyword evidence="1" id="KW-0238">DNA-binding</keyword>
<evidence type="ECO:0000313" key="3">
    <source>
        <dbReference type="EMBL" id="MFC0475915.1"/>
    </source>
</evidence>
<dbReference type="InterPro" id="IPR050807">
    <property type="entry name" value="TransReg_Diox_bact_type"/>
</dbReference>
<sequence>MSNLLLTVGSRIRAIRKQKGLTQEQLAELAGLQDSYIGGVERGERNISMETLEKLLVGLNISPLFLFQYHSIDIEGEGDKKDVINKLNVILENSTKDELILIYNIVKEIKEYNRKN</sequence>
<dbReference type="PANTHER" id="PTHR46797:SF24">
    <property type="entry name" value="DNA-BINDING PHAGE PROTEIN"/>
    <property type="match status" value="1"/>
</dbReference>
<proteinExistence type="predicted"/>
<dbReference type="Proteomes" id="UP001589738">
    <property type="component" value="Unassembled WGS sequence"/>
</dbReference>
<dbReference type="InterPro" id="IPR010982">
    <property type="entry name" value="Lambda_DNA-bd_dom_sf"/>
</dbReference>
<dbReference type="SMART" id="SM00530">
    <property type="entry name" value="HTH_XRE"/>
    <property type="match status" value="1"/>
</dbReference>
<evidence type="ECO:0000256" key="1">
    <source>
        <dbReference type="ARBA" id="ARBA00023125"/>
    </source>
</evidence>
<evidence type="ECO:0000313" key="4">
    <source>
        <dbReference type="Proteomes" id="UP001589738"/>
    </source>
</evidence>
<dbReference type="EMBL" id="JBHLUU010000032">
    <property type="protein sequence ID" value="MFC0475915.1"/>
    <property type="molecule type" value="Genomic_DNA"/>
</dbReference>
<keyword evidence="4" id="KW-1185">Reference proteome</keyword>
<organism evidence="3 4">
    <name type="scientific">Robertmurraya beringensis</name>
    <dbReference type="NCBI Taxonomy" id="641660"/>
    <lineage>
        <taxon>Bacteria</taxon>
        <taxon>Bacillati</taxon>
        <taxon>Bacillota</taxon>
        <taxon>Bacilli</taxon>
        <taxon>Bacillales</taxon>
        <taxon>Bacillaceae</taxon>
        <taxon>Robertmurraya</taxon>
    </lineage>
</organism>
<name>A0ABV6KSR0_9BACI</name>
<dbReference type="PANTHER" id="PTHR46797">
    <property type="entry name" value="HTH-TYPE TRANSCRIPTIONAL REGULATOR"/>
    <property type="match status" value="1"/>
</dbReference>
<evidence type="ECO:0000259" key="2">
    <source>
        <dbReference type="PROSITE" id="PS50943"/>
    </source>
</evidence>
<comment type="caution">
    <text evidence="3">The sequence shown here is derived from an EMBL/GenBank/DDBJ whole genome shotgun (WGS) entry which is preliminary data.</text>
</comment>
<dbReference type="PROSITE" id="PS50943">
    <property type="entry name" value="HTH_CROC1"/>
    <property type="match status" value="1"/>
</dbReference>
<dbReference type="Gene3D" id="1.10.260.40">
    <property type="entry name" value="lambda repressor-like DNA-binding domains"/>
    <property type="match status" value="1"/>
</dbReference>
<dbReference type="InterPro" id="IPR001387">
    <property type="entry name" value="Cro/C1-type_HTH"/>
</dbReference>
<reference evidence="3 4" key="1">
    <citation type="submission" date="2024-09" db="EMBL/GenBank/DDBJ databases">
        <authorList>
            <person name="Sun Q."/>
            <person name="Mori K."/>
        </authorList>
    </citation>
    <scope>NUCLEOTIDE SEQUENCE [LARGE SCALE GENOMIC DNA]</scope>
    <source>
        <strain evidence="3 4">CGMCC 1.9126</strain>
    </source>
</reference>
<dbReference type="RefSeq" id="WP_340906598.1">
    <property type="nucleotide sequence ID" value="NZ_JBHLUU010000032.1"/>
</dbReference>